<sequence>MTGDVTFSTSPGVVEVQFVSIDPADTECVAKLRDGVDSFIILDQETAVLDGDGNGTVAFTGLEPGGYWADGTCGDDVFELEQLVVPANGGTGSLDLLMELFDGIFGSS</sequence>
<name>A0A916XID3_9ACTN</name>
<gene>
    <name evidence="1" type="ORF">GCM10011410_28810</name>
</gene>
<dbReference type="AlphaFoldDB" id="A0A916XID3"/>
<dbReference type="EMBL" id="BMJH01000003">
    <property type="protein sequence ID" value="GGC73880.1"/>
    <property type="molecule type" value="Genomic_DNA"/>
</dbReference>
<proteinExistence type="predicted"/>
<accession>A0A916XID3</accession>
<comment type="caution">
    <text evidence="1">The sequence shown here is derived from an EMBL/GenBank/DDBJ whole genome shotgun (WGS) entry which is preliminary data.</text>
</comment>
<dbReference type="Proteomes" id="UP000641514">
    <property type="component" value="Unassembled WGS sequence"/>
</dbReference>
<protein>
    <submittedName>
        <fullName evidence="1">Uncharacterized protein</fullName>
    </submittedName>
</protein>
<keyword evidence="2" id="KW-1185">Reference proteome</keyword>
<organism evidence="1 2">
    <name type="scientific">Hoyosella rhizosphaerae</name>
    <dbReference type="NCBI Taxonomy" id="1755582"/>
    <lineage>
        <taxon>Bacteria</taxon>
        <taxon>Bacillati</taxon>
        <taxon>Actinomycetota</taxon>
        <taxon>Actinomycetes</taxon>
        <taxon>Mycobacteriales</taxon>
        <taxon>Hoyosellaceae</taxon>
        <taxon>Hoyosella</taxon>
    </lineage>
</organism>
<reference evidence="1" key="1">
    <citation type="journal article" date="2014" name="Int. J. Syst. Evol. Microbiol.">
        <title>Complete genome sequence of Corynebacterium casei LMG S-19264T (=DSM 44701T), isolated from a smear-ripened cheese.</title>
        <authorList>
            <consortium name="US DOE Joint Genome Institute (JGI-PGF)"/>
            <person name="Walter F."/>
            <person name="Albersmeier A."/>
            <person name="Kalinowski J."/>
            <person name="Ruckert C."/>
        </authorList>
    </citation>
    <scope>NUCLEOTIDE SEQUENCE</scope>
    <source>
        <strain evidence="1">CGMCC 1.15478</strain>
    </source>
</reference>
<evidence type="ECO:0000313" key="2">
    <source>
        <dbReference type="Proteomes" id="UP000641514"/>
    </source>
</evidence>
<reference evidence="1" key="2">
    <citation type="submission" date="2020-09" db="EMBL/GenBank/DDBJ databases">
        <authorList>
            <person name="Sun Q."/>
            <person name="Zhou Y."/>
        </authorList>
    </citation>
    <scope>NUCLEOTIDE SEQUENCE</scope>
    <source>
        <strain evidence="1">CGMCC 1.15478</strain>
    </source>
</reference>
<evidence type="ECO:0000313" key="1">
    <source>
        <dbReference type="EMBL" id="GGC73880.1"/>
    </source>
</evidence>